<accession>A0A4R3JXP2</accession>
<evidence type="ECO:0000256" key="10">
    <source>
        <dbReference type="SAM" id="MobiDB-lite"/>
    </source>
</evidence>
<evidence type="ECO:0000313" key="13">
    <source>
        <dbReference type="EMBL" id="TCS73302.1"/>
    </source>
</evidence>
<evidence type="ECO:0000256" key="8">
    <source>
        <dbReference type="PIRSR" id="PIRSR618044-2"/>
    </source>
</evidence>
<evidence type="ECO:0000259" key="12">
    <source>
        <dbReference type="Pfam" id="PF00768"/>
    </source>
</evidence>
<dbReference type="OrthoDB" id="5688590at2"/>
<keyword evidence="5" id="KW-0573">Peptidoglycan synthesis</keyword>
<dbReference type="Proteomes" id="UP000295135">
    <property type="component" value="Unassembled WGS sequence"/>
</dbReference>
<feature type="chain" id="PRO_5021019145" evidence="11">
    <location>
        <begin position="25"/>
        <end position="346"/>
    </location>
</feature>
<evidence type="ECO:0000256" key="4">
    <source>
        <dbReference type="ARBA" id="ARBA00022960"/>
    </source>
</evidence>
<evidence type="ECO:0000256" key="11">
    <source>
        <dbReference type="SAM" id="SignalP"/>
    </source>
</evidence>
<dbReference type="InterPro" id="IPR018044">
    <property type="entry name" value="Peptidase_S11"/>
</dbReference>
<evidence type="ECO:0000256" key="2">
    <source>
        <dbReference type="ARBA" id="ARBA00022729"/>
    </source>
</evidence>
<dbReference type="Gene3D" id="3.40.710.10">
    <property type="entry name" value="DD-peptidase/beta-lactamase superfamily"/>
    <property type="match status" value="1"/>
</dbReference>
<comment type="caution">
    <text evidence="13">The sequence shown here is derived from an EMBL/GenBank/DDBJ whole genome shotgun (WGS) entry which is preliminary data.</text>
</comment>
<keyword evidence="2 11" id="KW-0732">Signal</keyword>
<dbReference type="PANTHER" id="PTHR21581">
    <property type="entry name" value="D-ALANYL-D-ALANINE CARBOXYPEPTIDASE"/>
    <property type="match status" value="1"/>
</dbReference>
<keyword evidence="6" id="KW-0961">Cell wall biogenesis/degradation</keyword>
<sequence>MRKTLLPLVLSLSILAWPLAEVQAAEGKTGSSQTKAKKTAKTKQAAKTKQRVKVKYKNKKLALKKQPRYQAAGDAELDRALAQGNLALRSHSALVINQATGEPIYTKNPDVETPIASITKLMTAVITLDAGLPLDEEITINSEDLDRVKGTGSRLPLGATLTRGELLHLALIASENRAAAALSRAYPGGRDAFVEAMNRKARSLGMQNTHYVDGTGLSSANRSTALDLARLVDVVHRNYPLIRDISTTGSYDVEVPGRKRARQLAYVNTNALTRNKDWDIGISKTGYISEAGHCLVMQTQIAGQKMVIVLLDSWGKWSRIGDAQRIKRWIENGGAERLASRAGRPT</sequence>
<dbReference type="GO" id="GO:0071555">
    <property type="term" value="P:cell wall organization"/>
    <property type="evidence" value="ECO:0007669"/>
    <property type="project" value="UniProtKB-KW"/>
</dbReference>
<evidence type="ECO:0000256" key="5">
    <source>
        <dbReference type="ARBA" id="ARBA00022984"/>
    </source>
</evidence>
<dbReference type="AlphaFoldDB" id="A0A4R3JXP2"/>
<feature type="active site" description="Proton acceptor" evidence="7">
    <location>
        <position position="120"/>
    </location>
</feature>
<dbReference type="PANTHER" id="PTHR21581:SF26">
    <property type="entry name" value="D-ALANYL-D-ALANINE ENDOPEPTIDASE"/>
    <property type="match status" value="1"/>
</dbReference>
<feature type="binding site" evidence="8">
    <location>
        <position position="284"/>
    </location>
    <ligand>
        <name>substrate</name>
    </ligand>
</feature>
<dbReference type="NCBIfam" id="NF008668">
    <property type="entry name" value="PRK11669.1"/>
    <property type="match status" value="1"/>
</dbReference>
<reference evidence="13 14" key="1">
    <citation type="submission" date="2019-03" db="EMBL/GenBank/DDBJ databases">
        <title>Genomic Encyclopedia of Type Strains, Phase IV (KMG-IV): sequencing the most valuable type-strain genomes for metagenomic binning, comparative biology and taxonomic classification.</title>
        <authorList>
            <person name="Goeker M."/>
        </authorList>
    </citation>
    <scope>NUCLEOTIDE SEQUENCE [LARGE SCALE GENOMIC DNA]</scope>
    <source>
        <strain evidence="13 14">DSM 103923</strain>
    </source>
</reference>
<dbReference type="InterPro" id="IPR001967">
    <property type="entry name" value="Peptidase_S11_N"/>
</dbReference>
<keyword evidence="4" id="KW-0133">Cell shape</keyword>
<feature type="signal peptide" evidence="11">
    <location>
        <begin position="1"/>
        <end position="24"/>
    </location>
</feature>
<keyword evidence="3" id="KW-0378">Hydrolase</keyword>
<dbReference type="GO" id="GO:0008360">
    <property type="term" value="P:regulation of cell shape"/>
    <property type="evidence" value="ECO:0007669"/>
    <property type="project" value="UniProtKB-KW"/>
</dbReference>
<keyword evidence="14" id="KW-1185">Reference proteome</keyword>
<evidence type="ECO:0000256" key="1">
    <source>
        <dbReference type="ARBA" id="ARBA00007164"/>
    </source>
</evidence>
<comment type="similarity">
    <text evidence="1 9">Belongs to the peptidase S11 family.</text>
</comment>
<dbReference type="EMBL" id="SLZY01000002">
    <property type="protein sequence ID" value="TCS73302.1"/>
    <property type="molecule type" value="Genomic_DNA"/>
</dbReference>
<dbReference type="Pfam" id="PF00768">
    <property type="entry name" value="Peptidase_S11"/>
    <property type="match status" value="1"/>
</dbReference>
<organism evidence="13 14">
    <name type="scientific">Sulfuritortus calidifontis</name>
    <dbReference type="NCBI Taxonomy" id="1914471"/>
    <lineage>
        <taxon>Bacteria</taxon>
        <taxon>Pseudomonadati</taxon>
        <taxon>Pseudomonadota</taxon>
        <taxon>Betaproteobacteria</taxon>
        <taxon>Nitrosomonadales</taxon>
        <taxon>Thiobacillaceae</taxon>
        <taxon>Sulfuritortus</taxon>
    </lineage>
</organism>
<evidence type="ECO:0000256" key="6">
    <source>
        <dbReference type="ARBA" id="ARBA00023316"/>
    </source>
</evidence>
<feature type="compositionally biased region" description="Basic residues" evidence="10">
    <location>
        <begin position="35"/>
        <end position="49"/>
    </location>
</feature>
<feature type="domain" description="Peptidase S11 D-alanyl-D-alanine carboxypeptidase A N-terminal" evidence="12">
    <location>
        <begin position="86"/>
        <end position="312"/>
    </location>
</feature>
<feature type="active site" description="Acyl-ester intermediate" evidence="7">
    <location>
        <position position="117"/>
    </location>
</feature>
<name>A0A4R3JXP2_9PROT</name>
<feature type="active site" evidence="7">
    <location>
        <position position="174"/>
    </location>
</feature>
<evidence type="ECO:0000256" key="9">
    <source>
        <dbReference type="RuleBase" id="RU004016"/>
    </source>
</evidence>
<feature type="region of interest" description="Disordered" evidence="10">
    <location>
        <begin position="26"/>
        <end position="49"/>
    </location>
</feature>
<gene>
    <name evidence="13" type="ORF">EDC61_10272</name>
</gene>
<dbReference type="InterPro" id="IPR012338">
    <property type="entry name" value="Beta-lactam/transpept-like"/>
</dbReference>
<protein>
    <submittedName>
        <fullName evidence="13">Murein-DD-endopeptidase</fullName>
    </submittedName>
</protein>
<evidence type="ECO:0000313" key="14">
    <source>
        <dbReference type="Proteomes" id="UP000295135"/>
    </source>
</evidence>
<evidence type="ECO:0000256" key="3">
    <source>
        <dbReference type="ARBA" id="ARBA00022801"/>
    </source>
</evidence>
<dbReference type="PRINTS" id="PR00725">
    <property type="entry name" value="DADACBPTASE1"/>
</dbReference>
<dbReference type="GO" id="GO:0009002">
    <property type="term" value="F:serine-type D-Ala-D-Ala carboxypeptidase activity"/>
    <property type="evidence" value="ECO:0007669"/>
    <property type="project" value="InterPro"/>
</dbReference>
<dbReference type="SUPFAM" id="SSF56601">
    <property type="entry name" value="beta-lactamase/transpeptidase-like"/>
    <property type="match status" value="1"/>
</dbReference>
<proteinExistence type="inferred from homology"/>
<dbReference type="GO" id="GO:0006508">
    <property type="term" value="P:proteolysis"/>
    <property type="evidence" value="ECO:0007669"/>
    <property type="project" value="InterPro"/>
</dbReference>
<evidence type="ECO:0000256" key="7">
    <source>
        <dbReference type="PIRSR" id="PIRSR618044-1"/>
    </source>
</evidence>
<dbReference type="GO" id="GO:0009252">
    <property type="term" value="P:peptidoglycan biosynthetic process"/>
    <property type="evidence" value="ECO:0007669"/>
    <property type="project" value="UniProtKB-KW"/>
</dbReference>